<dbReference type="EMBL" id="JAUTXU010000093">
    <property type="protein sequence ID" value="KAK3709407.1"/>
    <property type="molecule type" value="Genomic_DNA"/>
</dbReference>
<comment type="caution">
    <text evidence="1">The sequence shown here is derived from an EMBL/GenBank/DDBJ whole genome shotgun (WGS) entry which is preliminary data.</text>
</comment>
<accession>A0ACC3N4V1</accession>
<name>A0ACC3N4V1_9PEZI</name>
<evidence type="ECO:0000313" key="2">
    <source>
        <dbReference type="Proteomes" id="UP001281147"/>
    </source>
</evidence>
<proteinExistence type="predicted"/>
<reference evidence="1" key="1">
    <citation type="submission" date="2023-07" db="EMBL/GenBank/DDBJ databases">
        <title>Black Yeasts Isolated from many extreme environments.</title>
        <authorList>
            <person name="Coleine C."/>
            <person name="Stajich J.E."/>
            <person name="Selbmann L."/>
        </authorList>
    </citation>
    <scope>NUCLEOTIDE SEQUENCE</scope>
    <source>
        <strain evidence="1">CCFEE 5714</strain>
    </source>
</reference>
<protein>
    <submittedName>
        <fullName evidence="1">Uncharacterized protein</fullName>
    </submittedName>
</protein>
<keyword evidence="2" id="KW-1185">Reference proteome</keyword>
<evidence type="ECO:0000313" key="1">
    <source>
        <dbReference type="EMBL" id="KAK3709407.1"/>
    </source>
</evidence>
<organism evidence="1 2">
    <name type="scientific">Vermiconidia calcicola</name>
    <dbReference type="NCBI Taxonomy" id="1690605"/>
    <lineage>
        <taxon>Eukaryota</taxon>
        <taxon>Fungi</taxon>
        <taxon>Dikarya</taxon>
        <taxon>Ascomycota</taxon>
        <taxon>Pezizomycotina</taxon>
        <taxon>Dothideomycetes</taxon>
        <taxon>Dothideomycetidae</taxon>
        <taxon>Mycosphaerellales</taxon>
        <taxon>Extremaceae</taxon>
        <taxon>Vermiconidia</taxon>
    </lineage>
</organism>
<dbReference type="Proteomes" id="UP001281147">
    <property type="component" value="Unassembled WGS sequence"/>
</dbReference>
<sequence>MTDRQSMHLGLINALLTEKDRLIREKDELVDSKDKLWRELHAIVRAKDAENEALRQDARELSAENDRIRRKSETLERALKQLVDQEEEDGASGAEDEDEIKVEDARDPIHESVLDDVGYGRRFSDSASDSKTSQASLPPKTERACTTNKPQSTFAPLIRVTEEGEYETGRIENIAAPVVASIRSTLNEVERRHSERLIPAHPSYTSLAPTCVWNWATGTMSGARWTTQAPRTFACGGCFNARRACFMWLGKMKWMVLPLPPQVRDATVTPDEKAYYIYEGHETSISLPGIWQASRKKGKRKQDEVDT</sequence>
<gene>
    <name evidence="1" type="ORF">LTR37_010968</name>
</gene>